<keyword evidence="2" id="KW-1133">Transmembrane helix</keyword>
<evidence type="ECO:0000313" key="3">
    <source>
        <dbReference type="EMBL" id="CAB9511025.1"/>
    </source>
</evidence>
<name>A0A9N8E2M1_9STRA</name>
<evidence type="ECO:0000313" key="4">
    <source>
        <dbReference type="Proteomes" id="UP001153069"/>
    </source>
</evidence>
<dbReference type="EMBL" id="CAICTM010000463">
    <property type="protein sequence ID" value="CAB9511025.1"/>
    <property type="molecule type" value="Genomic_DNA"/>
</dbReference>
<keyword evidence="2" id="KW-0472">Membrane</keyword>
<protein>
    <submittedName>
        <fullName evidence="3">Uncharacterized protein</fullName>
    </submittedName>
</protein>
<organism evidence="3 4">
    <name type="scientific">Seminavis robusta</name>
    <dbReference type="NCBI Taxonomy" id="568900"/>
    <lineage>
        <taxon>Eukaryota</taxon>
        <taxon>Sar</taxon>
        <taxon>Stramenopiles</taxon>
        <taxon>Ochrophyta</taxon>
        <taxon>Bacillariophyta</taxon>
        <taxon>Bacillariophyceae</taxon>
        <taxon>Bacillariophycidae</taxon>
        <taxon>Naviculales</taxon>
        <taxon>Naviculaceae</taxon>
        <taxon>Seminavis</taxon>
    </lineage>
</organism>
<keyword evidence="2" id="KW-0812">Transmembrane</keyword>
<feature type="transmembrane region" description="Helical" evidence="2">
    <location>
        <begin position="7"/>
        <end position="27"/>
    </location>
</feature>
<evidence type="ECO:0000256" key="2">
    <source>
        <dbReference type="SAM" id="Phobius"/>
    </source>
</evidence>
<gene>
    <name evidence="3" type="ORF">SEMRO_464_G148370.1</name>
</gene>
<accession>A0A9N8E2M1</accession>
<keyword evidence="1" id="KW-0175">Coiled coil</keyword>
<proteinExistence type="predicted"/>
<dbReference type="AlphaFoldDB" id="A0A9N8E2M1"/>
<feature type="coiled-coil region" evidence="1">
    <location>
        <begin position="84"/>
        <end position="111"/>
    </location>
</feature>
<reference evidence="3" key="1">
    <citation type="submission" date="2020-06" db="EMBL/GenBank/DDBJ databases">
        <authorList>
            <consortium name="Plant Systems Biology data submission"/>
        </authorList>
    </citation>
    <scope>NUCLEOTIDE SEQUENCE</scope>
    <source>
        <strain evidence="3">D6</strain>
    </source>
</reference>
<comment type="caution">
    <text evidence="3">The sequence shown here is derived from an EMBL/GenBank/DDBJ whole genome shotgun (WGS) entry which is preliminary data.</text>
</comment>
<dbReference type="Proteomes" id="UP001153069">
    <property type="component" value="Unassembled WGS sequence"/>
</dbReference>
<sequence>MSFNSSITVVAGFIILAISVVLLWWHLVGGGTPQEEPNIEEAKVALISHETNLPVRSVGLGRPVRGRVLYSSKEMEQDEGDRHRILVIKAREELEAKKQAEEEELEAFKKKRFTMKDVPDFSFKIDEGDTSGLGSFI</sequence>
<evidence type="ECO:0000256" key="1">
    <source>
        <dbReference type="SAM" id="Coils"/>
    </source>
</evidence>
<keyword evidence="4" id="KW-1185">Reference proteome</keyword>